<dbReference type="InterPro" id="IPR041685">
    <property type="entry name" value="AAA_GajA/Old/RecF-like"/>
</dbReference>
<gene>
    <name evidence="2" type="ORF">DWW18_14830</name>
</gene>
<dbReference type="AlphaFoldDB" id="A0A412WX95"/>
<proteinExistence type="predicted"/>
<sequence length="375" mass="42847">MIDKLRIQNLRSIADSHDIELKPIMILLGANSSEKSTFLRSFPLFAQSVDKKLRGPVVWFDTSFVDYGDYKTAKNKYAAEQDGITFSYQMSKVDVAMRRNYYPNVEILNSDQLSEVYLTFLLKDDSKGTYIDSIIINLRAVSYELCVKGRNENIDCKLNGEPFVIPERFTFNFNTAFAILPSFIANKQNEDGDSAVALLTNKLVSIFKTHCSGRLQNTQRLEQILSFASLDKHDFFKHLKRGGGIKSFQKSIQNWNITTSEYNTIYNYYVLLKLNIVIDSINRALAGFYHSCDYIAPMRAEADRYYRIQGLQVQSVDPSGHDLLEFIASLKPKEKEDYDKFVSEVFGVTVDVSSDSGMKSLRIKTNNGDFWKSHA</sequence>
<dbReference type="Pfam" id="PF13175">
    <property type="entry name" value="AAA_15"/>
    <property type="match status" value="1"/>
</dbReference>
<dbReference type="RefSeq" id="WP_118261061.1">
    <property type="nucleotide sequence ID" value="NZ_QRZA01000023.1"/>
</dbReference>
<dbReference type="Proteomes" id="UP000283589">
    <property type="component" value="Unassembled WGS sequence"/>
</dbReference>
<accession>A0A412WX95</accession>
<feature type="domain" description="Endonuclease GajA/Old nuclease/RecF-like AAA" evidence="1">
    <location>
        <begin position="1"/>
        <end position="262"/>
    </location>
</feature>
<name>A0A412WX95_9BACT</name>
<evidence type="ECO:0000259" key="1">
    <source>
        <dbReference type="Pfam" id="PF13175"/>
    </source>
</evidence>
<organism evidence="2 3">
    <name type="scientific">Butyricimonas virosa</name>
    <dbReference type="NCBI Taxonomy" id="544645"/>
    <lineage>
        <taxon>Bacteria</taxon>
        <taxon>Pseudomonadati</taxon>
        <taxon>Bacteroidota</taxon>
        <taxon>Bacteroidia</taxon>
        <taxon>Bacteroidales</taxon>
        <taxon>Odoribacteraceae</taxon>
        <taxon>Butyricimonas</taxon>
    </lineage>
</organism>
<evidence type="ECO:0000313" key="3">
    <source>
        <dbReference type="Proteomes" id="UP000283589"/>
    </source>
</evidence>
<evidence type="ECO:0000313" key="2">
    <source>
        <dbReference type="EMBL" id="RGV32161.1"/>
    </source>
</evidence>
<protein>
    <recommendedName>
        <fullName evidence="1">Endonuclease GajA/Old nuclease/RecF-like AAA domain-containing protein</fullName>
    </recommendedName>
</protein>
<comment type="caution">
    <text evidence="2">The sequence shown here is derived from an EMBL/GenBank/DDBJ whole genome shotgun (WGS) entry which is preliminary data.</text>
</comment>
<reference evidence="2 3" key="1">
    <citation type="submission" date="2018-08" db="EMBL/GenBank/DDBJ databases">
        <title>A genome reference for cultivated species of the human gut microbiota.</title>
        <authorList>
            <person name="Zou Y."/>
            <person name="Xue W."/>
            <person name="Luo G."/>
        </authorList>
    </citation>
    <scope>NUCLEOTIDE SEQUENCE [LARGE SCALE GENOMIC DNA]</scope>
    <source>
        <strain evidence="2 3">AF14-49</strain>
    </source>
</reference>
<dbReference type="EMBL" id="QRZA01000023">
    <property type="protein sequence ID" value="RGV32161.1"/>
    <property type="molecule type" value="Genomic_DNA"/>
</dbReference>